<gene>
    <name evidence="2" type="ORF">Amal_03105</name>
    <name evidence="1" type="ORF">Amal_03264</name>
</gene>
<dbReference type="AlphaFoldDB" id="A0A177G5U1"/>
<evidence type="ECO:0000313" key="1">
    <source>
        <dbReference type="EMBL" id="OAG75564.1"/>
    </source>
</evidence>
<comment type="caution">
    <text evidence="2">The sequence shown here is derived from an EMBL/GenBank/DDBJ whole genome shotgun (WGS) entry which is preliminary data.</text>
</comment>
<sequence>MLDEVDPETFIADRPYDADPLIKKRNIIERFFTRLKQLRGIATRYNMQKSTFCAAVQILFVVIGVD</sequence>
<accession>A0A177G5U1</accession>
<reference evidence="2 3" key="1">
    <citation type="submission" date="2016-03" db="EMBL/GenBank/DDBJ databases">
        <title>Draft genome sequence of Acetobacter malorum CECT 7742, a strain isolated from strawberry vinegar.</title>
        <authorList>
            <person name="Sainz F."/>
            <person name="Mas A."/>
            <person name="Torija M.J."/>
        </authorList>
    </citation>
    <scope>NUCLEOTIDE SEQUENCE [LARGE SCALE GENOMIC DNA]</scope>
    <source>
        <strain evidence="2 3">CECT 7742</strain>
    </source>
</reference>
<dbReference type="PATRIC" id="fig|178901.16.peg.3298"/>
<dbReference type="EMBL" id="LVHD01000037">
    <property type="protein sequence ID" value="OAG75564.1"/>
    <property type="molecule type" value="Genomic_DNA"/>
</dbReference>
<evidence type="ECO:0000313" key="3">
    <source>
        <dbReference type="Proteomes" id="UP000077349"/>
    </source>
</evidence>
<name>A0A177G5U1_9PROT</name>
<dbReference type="Proteomes" id="UP000077349">
    <property type="component" value="Unassembled WGS sequence"/>
</dbReference>
<proteinExistence type="predicted"/>
<organism evidence="2 3">
    <name type="scientific">Acetobacter malorum</name>
    <dbReference type="NCBI Taxonomy" id="178901"/>
    <lineage>
        <taxon>Bacteria</taxon>
        <taxon>Pseudomonadati</taxon>
        <taxon>Pseudomonadota</taxon>
        <taxon>Alphaproteobacteria</taxon>
        <taxon>Acetobacterales</taxon>
        <taxon>Acetobacteraceae</taxon>
        <taxon>Acetobacter</taxon>
    </lineage>
</organism>
<protein>
    <submittedName>
        <fullName evidence="2">Transposase</fullName>
    </submittedName>
</protein>
<evidence type="ECO:0000313" key="2">
    <source>
        <dbReference type="EMBL" id="OAG75710.1"/>
    </source>
</evidence>
<dbReference type="EMBL" id="LVHD01000023">
    <property type="protein sequence ID" value="OAG75710.1"/>
    <property type="molecule type" value="Genomic_DNA"/>
</dbReference>